<evidence type="ECO:0000313" key="3">
    <source>
        <dbReference type="EMBL" id="RVT39906.1"/>
    </source>
</evidence>
<dbReference type="RefSeq" id="WP_127691603.1">
    <property type="nucleotide sequence ID" value="NZ_RZUL01000005.1"/>
</dbReference>
<evidence type="ECO:0000259" key="1">
    <source>
        <dbReference type="Pfam" id="PF00534"/>
    </source>
</evidence>
<dbReference type="EMBL" id="RZUL01000005">
    <property type="protein sequence ID" value="RVT39906.1"/>
    <property type="molecule type" value="Genomic_DNA"/>
</dbReference>
<evidence type="ECO:0000313" key="4">
    <source>
        <dbReference type="Proteomes" id="UP000282977"/>
    </source>
</evidence>
<dbReference type="OrthoDB" id="9790710at2"/>
<feature type="domain" description="Glycosyltransferase subfamily 4-like N-terminal" evidence="2">
    <location>
        <begin position="41"/>
        <end position="185"/>
    </location>
</feature>
<keyword evidence="4" id="KW-1185">Reference proteome</keyword>
<evidence type="ECO:0000259" key="2">
    <source>
        <dbReference type="Pfam" id="PF13579"/>
    </source>
</evidence>
<proteinExistence type="predicted"/>
<dbReference type="Gene3D" id="3.40.50.2000">
    <property type="entry name" value="Glycogen Phosphorylase B"/>
    <property type="match status" value="2"/>
</dbReference>
<dbReference type="CDD" id="cd03801">
    <property type="entry name" value="GT4_PimA-like"/>
    <property type="match status" value="1"/>
</dbReference>
<accession>A0A437J571</accession>
<dbReference type="Pfam" id="PF00534">
    <property type="entry name" value="Glycos_transf_1"/>
    <property type="match status" value="1"/>
</dbReference>
<dbReference type="InterPro" id="IPR028098">
    <property type="entry name" value="Glyco_trans_4-like_N"/>
</dbReference>
<reference evidence="3 4" key="1">
    <citation type="submission" date="2019-01" db="EMBL/GenBank/DDBJ databases">
        <authorList>
            <person name="Chen W.-M."/>
        </authorList>
    </citation>
    <scope>NUCLEOTIDE SEQUENCE [LARGE SCALE GENOMIC DNA]</scope>
    <source>
        <strain evidence="3 4">TLA-22</strain>
    </source>
</reference>
<dbReference type="AlphaFoldDB" id="A0A437J571"/>
<dbReference type="InterPro" id="IPR050194">
    <property type="entry name" value="Glycosyltransferase_grp1"/>
</dbReference>
<organism evidence="3 4">
    <name type="scientific">Sphingobium algorifonticola</name>
    <dbReference type="NCBI Taxonomy" id="2008318"/>
    <lineage>
        <taxon>Bacteria</taxon>
        <taxon>Pseudomonadati</taxon>
        <taxon>Pseudomonadota</taxon>
        <taxon>Alphaproteobacteria</taxon>
        <taxon>Sphingomonadales</taxon>
        <taxon>Sphingomonadaceae</taxon>
        <taxon>Sphingobium</taxon>
    </lineage>
</organism>
<dbReference type="Pfam" id="PF13579">
    <property type="entry name" value="Glyco_trans_4_4"/>
    <property type="match status" value="1"/>
</dbReference>
<keyword evidence="3" id="KW-0808">Transferase</keyword>
<dbReference type="SUPFAM" id="SSF53756">
    <property type="entry name" value="UDP-Glycosyltransferase/glycogen phosphorylase"/>
    <property type="match status" value="1"/>
</dbReference>
<dbReference type="InterPro" id="IPR001296">
    <property type="entry name" value="Glyco_trans_1"/>
</dbReference>
<dbReference type="PANTHER" id="PTHR45947">
    <property type="entry name" value="SULFOQUINOVOSYL TRANSFERASE SQD2"/>
    <property type="match status" value="1"/>
</dbReference>
<protein>
    <submittedName>
        <fullName evidence="3">Glycosyltransferase</fullName>
    </submittedName>
</protein>
<comment type="caution">
    <text evidence="3">The sequence shown here is derived from an EMBL/GenBank/DDBJ whole genome shotgun (WGS) entry which is preliminary data.</text>
</comment>
<gene>
    <name evidence="3" type="ORF">ENE74_14325</name>
</gene>
<name>A0A437J571_9SPHN</name>
<dbReference type="Proteomes" id="UP000282977">
    <property type="component" value="Unassembled WGS sequence"/>
</dbReference>
<sequence>MHVLTLFLSAGKSLTWWDSEGLLSREILLYLELLRRDTFDRIQIFTYDAADRALVAQRAAGDPLFGRIDLIAPTSGRGGAAWSILGVMRHRAAIARSRVLKTNQISGAWAAILARLLTGRPLVLRMGYVLSRRFTLNGQRLKASLAALVERFGIACATRVIVTSREAADHFARKGMGQGRVRLLPTYVDTGIFAAKTDYDFDGPAIAVGRMRPQKNLPELLRGCANAGVALTLVGKGEQEGELRALADTLPVPVTFIRSIDNADLAALMARHCLFILPSLHEGLPKVLIEAMATGLVCIGTPIPGITDLIEDGVTGYLTDGFDADAIARAIGRARSERSGGIGGAARARIEQAFGLGVYADAEAAIYAELA</sequence>
<dbReference type="GO" id="GO:0016757">
    <property type="term" value="F:glycosyltransferase activity"/>
    <property type="evidence" value="ECO:0007669"/>
    <property type="project" value="TreeGrafter"/>
</dbReference>
<dbReference type="PANTHER" id="PTHR45947:SF14">
    <property type="entry name" value="SLL1723 PROTEIN"/>
    <property type="match status" value="1"/>
</dbReference>
<feature type="domain" description="Glycosyl transferase family 1" evidence="1">
    <location>
        <begin position="206"/>
        <end position="334"/>
    </location>
</feature>